<name>A0ABN0RQ76_9FLAO</name>
<sequence length="412" mass="47494">MYVGTTIENIPTILNLDVMKKILLLTAVSIFLASCSGVKKTQEAINTGNYLSVIQTSIKNLASNKTKKSNQPYISLLEDAFKKNTERELSNIAFLKKDGNAANYENIFNAYTRLKNIQEQIKPLLPLRIVDENRNADFNIVNYNDKILSSKKQLADYLYSNASNLLANAVSKDDYRRAYDDFNYLNELSPNYEDSRIKIEEAHNKGIDYVRVKLINSTDKIIPVRLEDDLLNFNTYGLNDLWTEYHAQPMSTVKYDYEMEVDFREINISPEQIREKELVKESQIKDGYKYVLDEDSEVVVDEDGNKVKTDKFKTVRCNFYQFTQSKSAQVTGVVSFIDLNTRQQVNTYPLASQFVFEHNYANYRGDKRALTSDLISMLSLKSVEFPTNEQMVYDAGESLKANLKNIIIRHKF</sequence>
<protein>
    <recommendedName>
        <fullName evidence="3">Lipoprotein</fullName>
    </recommendedName>
</protein>
<reference evidence="1 2" key="1">
    <citation type="journal article" date="2014" name="Genome Announc.">
        <title>Draft Genome Sequence of the Carrageenan-Degrading Bacterium Cellulophaga sp. Strain KL-A, Isolated from Decaying Marine Algae.</title>
        <authorList>
            <person name="Shan D."/>
            <person name="Ying J."/>
            <person name="Li X."/>
            <person name="Gao Z."/>
            <person name="Wei G."/>
            <person name="Shao Z."/>
        </authorList>
    </citation>
    <scope>NUCLEOTIDE SEQUENCE [LARGE SCALE GENOMIC DNA]</scope>
    <source>
        <strain evidence="1 2">KL-A</strain>
    </source>
</reference>
<gene>
    <name evidence="1" type="ORF">KLA_06752</name>
</gene>
<evidence type="ECO:0000313" key="1">
    <source>
        <dbReference type="EMBL" id="EWH14008.1"/>
    </source>
</evidence>
<dbReference type="Proteomes" id="UP000019275">
    <property type="component" value="Unassembled WGS sequence"/>
</dbReference>
<organism evidence="1 2">
    <name type="scientific">Cellulophaga geojensis KL-A</name>
    <dbReference type="NCBI Taxonomy" id="1328323"/>
    <lineage>
        <taxon>Bacteria</taxon>
        <taxon>Pseudomonadati</taxon>
        <taxon>Bacteroidota</taxon>
        <taxon>Flavobacteriia</taxon>
        <taxon>Flavobacteriales</taxon>
        <taxon>Flavobacteriaceae</taxon>
        <taxon>Cellulophaga</taxon>
    </lineage>
</organism>
<comment type="caution">
    <text evidence="1">The sequence shown here is derived from an EMBL/GenBank/DDBJ whole genome shotgun (WGS) entry which is preliminary data.</text>
</comment>
<dbReference type="EMBL" id="ARZX01000006">
    <property type="protein sequence ID" value="EWH14008.1"/>
    <property type="molecule type" value="Genomic_DNA"/>
</dbReference>
<evidence type="ECO:0000313" key="2">
    <source>
        <dbReference type="Proteomes" id="UP000019275"/>
    </source>
</evidence>
<keyword evidence="2" id="KW-1185">Reference proteome</keyword>
<proteinExistence type="predicted"/>
<evidence type="ECO:0008006" key="3">
    <source>
        <dbReference type="Google" id="ProtNLM"/>
    </source>
</evidence>
<accession>A0ABN0RQ76</accession>